<dbReference type="EMBL" id="LHQQ01000021">
    <property type="protein sequence ID" value="KOS46997.1"/>
    <property type="molecule type" value="Genomic_DNA"/>
</dbReference>
<reference evidence="4 5" key="1">
    <citation type="submission" date="2015-08" db="EMBL/GenBank/DDBJ databases">
        <title>Genome sequencing of Penicillium nordicum.</title>
        <authorList>
            <person name="Nguyen H.D."/>
            <person name="Seifert K.A."/>
        </authorList>
    </citation>
    <scope>NUCLEOTIDE SEQUENCE [LARGE SCALE GENOMIC DNA]</scope>
    <source>
        <strain evidence="4 5">DAOMC 185683</strain>
    </source>
</reference>
<dbReference type="PANTHER" id="PTHR31306">
    <property type="entry name" value="ALPHA-1,6-MANNOSYLTRANSFERASE MNN11-RELATED"/>
    <property type="match status" value="1"/>
</dbReference>
<organism evidence="4 5">
    <name type="scientific">Penicillium nordicum</name>
    <dbReference type="NCBI Taxonomy" id="229535"/>
    <lineage>
        <taxon>Eukaryota</taxon>
        <taxon>Fungi</taxon>
        <taxon>Dikarya</taxon>
        <taxon>Ascomycota</taxon>
        <taxon>Pezizomycotina</taxon>
        <taxon>Eurotiomycetes</taxon>
        <taxon>Eurotiomycetidae</taxon>
        <taxon>Eurotiales</taxon>
        <taxon>Aspergillaceae</taxon>
        <taxon>Penicillium</taxon>
    </lineage>
</organism>
<keyword evidence="5" id="KW-1185">Reference proteome</keyword>
<keyword evidence="3" id="KW-0808">Transferase</keyword>
<dbReference type="SUPFAM" id="SSF53448">
    <property type="entry name" value="Nucleotide-diphospho-sugar transferases"/>
    <property type="match status" value="1"/>
</dbReference>
<dbReference type="PROSITE" id="PS51257">
    <property type="entry name" value="PROKAR_LIPOPROTEIN"/>
    <property type="match status" value="1"/>
</dbReference>
<dbReference type="InterPro" id="IPR008630">
    <property type="entry name" value="Glyco_trans_34"/>
</dbReference>
<evidence type="ECO:0000313" key="4">
    <source>
        <dbReference type="EMBL" id="KOS46997.1"/>
    </source>
</evidence>
<dbReference type="GO" id="GO:0006487">
    <property type="term" value="P:protein N-linked glycosylation"/>
    <property type="evidence" value="ECO:0007669"/>
    <property type="project" value="TreeGrafter"/>
</dbReference>
<dbReference type="Proteomes" id="UP000037696">
    <property type="component" value="Unassembled WGS sequence"/>
</dbReference>
<keyword evidence="2" id="KW-0328">Glycosyltransferase</keyword>
<protein>
    <recommendedName>
        <fullName evidence="6">Nucleotide-diphospho-sugar transferase domain-containing protein</fullName>
    </recommendedName>
</protein>
<dbReference type="GO" id="GO:0000139">
    <property type="term" value="C:Golgi membrane"/>
    <property type="evidence" value="ECO:0007669"/>
    <property type="project" value="TreeGrafter"/>
</dbReference>
<proteinExistence type="inferred from homology"/>
<dbReference type="GO" id="GO:0016757">
    <property type="term" value="F:glycosyltransferase activity"/>
    <property type="evidence" value="ECO:0007669"/>
    <property type="project" value="UniProtKB-KW"/>
</dbReference>
<dbReference type="PANTHER" id="PTHR31306:SF3">
    <property type="entry name" value="NUCLEOTIDE-DIPHOSPHO-SUGAR TRANSFERASE DOMAIN-CONTAINING PROTEIN"/>
    <property type="match status" value="1"/>
</dbReference>
<accession>A0A0M8PAM6</accession>
<evidence type="ECO:0000256" key="3">
    <source>
        <dbReference type="ARBA" id="ARBA00022679"/>
    </source>
</evidence>
<evidence type="ECO:0000256" key="1">
    <source>
        <dbReference type="ARBA" id="ARBA00005664"/>
    </source>
</evidence>
<name>A0A0M8PAM6_9EURO</name>
<dbReference type="AlphaFoldDB" id="A0A0M8PAM6"/>
<comment type="similarity">
    <text evidence="1">Belongs to the glycosyltransferase 34 family.</text>
</comment>
<sequence length="361" mass="41442">MRHPRSGIMFSRPVTAIFTSSLIACVLFWAYSCLNGVWTDQPSLKHIQWAIKSSPYSSTVNKLYNPYIHPITKPIFVDRTGKRFWLAEPLRFTEPLGKKILILDVDSRHLDGPKGVLSKAPLNATGLPPDTSGRLNHFMFAMIHGYDYRLVQIPQTVDRSATWTKVTAIREALKHYEYVVFIDADSMIPYPNLPMEWLFDYWEITPETLIAMALDPDTPHNRDWNNRTFLNTGFIIAQQSPRTHELFEAWENCPNGTRYPECGRWGREWPHEQSAFGNHVRYDFNRSDDIRVLSCAEANGCPEVAATGCAGGFVRHYWGDKSSLPASVGDAVLEYFLPQLHRTFYHNSRTLVVNRTERVFA</sequence>
<gene>
    <name evidence="4" type="ORF">ACN38_g2045</name>
</gene>
<evidence type="ECO:0000313" key="5">
    <source>
        <dbReference type="Proteomes" id="UP000037696"/>
    </source>
</evidence>
<comment type="caution">
    <text evidence="4">The sequence shown here is derived from an EMBL/GenBank/DDBJ whole genome shotgun (WGS) entry which is preliminary data.</text>
</comment>
<evidence type="ECO:0000256" key="2">
    <source>
        <dbReference type="ARBA" id="ARBA00022676"/>
    </source>
</evidence>
<dbReference type="InterPro" id="IPR029044">
    <property type="entry name" value="Nucleotide-diphossugar_trans"/>
</dbReference>
<evidence type="ECO:0008006" key="6">
    <source>
        <dbReference type="Google" id="ProtNLM"/>
    </source>
</evidence>
<dbReference type="OrthoDB" id="3763672at2759"/>
<dbReference type="Gene3D" id="3.90.550.10">
    <property type="entry name" value="Spore Coat Polysaccharide Biosynthesis Protein SpsA, Chain A"/>
    <property type="match status" value="1"/>
</dbReference>